<dbReference type="SUPFAM" id="SSF55060">
    <property type="entry name" value="GHMP Kinase, C-terminal domain"/>
    <property type="match status" value="1"/>
</dbReference>
<dbReference type="InterPro" id="IPR006204">
    <property type="entry name" value="GHMP_kinase_N_dom"/>
</dbReference>
<sequence length="300" mass="31856">MKSSGLLKVPASTANLGPGFDSIGLAFSLYLTVEVKKADRWAFSHRSALLNGLPEDEQHLIAVVAKKTAELRGLVMPPIEAILESDIPLARGLGSSAAAIAAGIEIADKFAGLQLTDAEKLNIGDQFEGHPDNIGASLFGGMVCGVSLGETAEMVKLPAPDIDLIALVPPYELKTEDARNVLPASFSRKDAVLGSAVSNMLVAAFMQHDYETAGRMMERDVFHEPFRTSLIKEFVPARELARSHGAYATVISGAGSTVLTVAPHGKGQGIAGQFREKFNDCDVLELSVDSIGPEWIQSGE</sequence>
<comment type="function">
    <text evidence="12 13">Catalyzes the ATP-dependent phosphorylation of L-homoserine to L-homoserine phosphate.</text>
</comment>
<evidence type="ECO:0000259" key="14">
    <source>
        <dbReference type="Pfam" id="PF00288"/>
    </source>
</evidence>
<organism evidence="16 17">
    <name type="scientific">Domibacillus aminovorans</name>
    <dbReference type="NCBI Taxonomy" id="29332"/>
    <lineage>
        <taxon>Bacteria</taxon>
        <taxon>Bacillati</taxon>
        <taxon>Bacillota</taxon>
        <taxon>Bacilli</taxon>
        <taxon>Bacillales</taxon>
        <taxon>Bacillaceae</taxon>
        <taxon>Domibacillus</taxon>
    </lineage>
</organism>
<dbReference type="Pfam" id="PF08544">
    <property type="entry name" value="GHMP_kinases_C"/>
    <property type="match status" value="1"/>
</dbReference>
<dbReference type="STRING" id="29332.AWH48_13820"/>
<dbReference type="UniPathway" id="UPA00050">
    <property type="reaction ID" value="UER00064"/>
</dbReference>
<evidence type="ECO:0000256" key="9">
    <source>
        <dbReference type="ARBA" id="ARBA00022777"/>
    </source>
</evidence>
<keyword evidence="17" id="KW-1185">Reference proteome</keyword>
<accession>A0A177L554</accession>
<comment type="subcellular location">
    <subcellularLocation>
        <location evidence="13">Cytoplasm</location>
    </subcellularLocation>
</comment>
<dbReference type="GO" id="GO:0004413">
    <property type="term" value="F:homoserine kinase activity"/>
    <property type="evidence" value="ECO:0007669"/>
    <property type="project" value="UniProtKB-UniRule"/>
</dbReference>
<dbReference type="NCBIfam" id="TIGR00191">
    <property type="entry name" value="thrB"/>
    <property type="match status" value="1"/>
</dbReference>
<evidence type="ECO:0000313" key="17">
    <source>
        <dbReference type="Proteomes" id="UP000076935"/>
    </source>
</evidence>
<dbReference type="InterPro" id="IPR036554">
    <property type="entry name" value="GHMP_kinase_C_sf"/>
</dbReference>
<dbReference type="Gene3D" id="3.30.70.890">
    <property type="entry name" value="GHMP kinase, C-terminal domain"/>
    <property type="match status" value="1"/>
</dbReference>
<dbReference type="PROSITE" id="PS00627">
    <property type="entry name" value="GHMP_KINASES_ATP"/>
    <property type="match status" value="1"/>
</dbReference>
<dbReference type="RefSeq" id="WP_063965834.1">
    <property type="nucleotide sequence ID" value="NZ_JBCNAN010000002.1"/>
</dbReference>
<dbReference type="InterPro" id="IPR014721">
    <property type="entry name" value="Ribsml_uS5_D2-typ_fold_subgr"/>
</dbReference>
<keyword evidence="6 13" id="KW-0808">Transferase</keyword>
<keyword evidence="10 13" id="KW-0067">ATP-binding</keyword>
<feature type="domain" description="GHMP kinase N-terminal" evidence="14">
    <location>
        <begin position="61"/>
        <end position="141"/>
    </location>
</feature>
<keyword evidence="5 13" id="KW-0028">Amino-acid biosynthesis</keyword>
<evidence type="ECO:0000259" key="15">
    <source>
        <dbReference type="Pfam" id="PF08544"/>
    </source>
</evidence>
<dbReference type="InterPro" id="IPR013750">
    <property type="entry name" value="GHMP_kinase_C_dom"/>
</dbReference>
<dbReference type="EC" id="2.7.1.39" evidence="3 13"/>
<feature type="domain" description="GHMP kinase C-terminal" evidence="15">
    <location>
        <begin position="202"/>
        <end position="279"/>
    </location>
</feature>
<comment type="pathway">
    <text evidence="1 13">Amino-acid biosynthesis; L-threonine biosynthesis; L-threonine from L-aspartate: step 4/5.</text>
</comment>
<comment type="catalytic activity">
    <reaction evidence="11 13">
        <text>L-homoserine + ATP = O-phospho-L-homoserine + ADP + H(+)</text>
        <dbReference type="Rhea" id="RHEA:13985"/>
        <dbReference type="ChEBI" id="CHEBI:15378"/>
        <dbReference type="ChEBI" id="CHEBI:30616"/>
        <dbReference type="ChEBI" id="CHEBI:57476"/>
        <dbReference type="ChEBI" id="CHEBI:57590"/>
        <dbReference type="ChEBI" id="CHEBI:456216"/>
        <dbReference type="EC" id="2.7.1.39"/>
    </reaction>
</comment>
<gene>
    <name evidence="13" type="primary">thrB</name>
    <name evidence="16" type="ORF">AWH49_15280</name>
</gene>
<evidence type="ECO:0000313" key="16">
    <source>
        <dbReference type="EMBL" id="OAH60810.1"/>
    </source>
</evidence>
<dbReference type="Proteomes" id="UP000076935">
    <property type="component" value="Unassembled WGS sequence"/>
</dbReference>
<keyword evidence="7 13" id="KW-0791">Threonine biosynthesis</keyword>
<name>A0A177L554_9BACI</name>
<proteinExistence type="inferred from homology"/>
<dbReference type="AlphaFoldDB" id="A0A177L554"/>
<evidence type="ECO:0000256" key="10">
    <source>
        <dbReference type="ARBA" id="ARBA00022840"/>
    </source>
</evidence>
<dbReference type="InterPro" id="IPR020568">
    <property type="entry name" value="Ribosomal_Su5_D2-typ_SF"/>
</dbReference>
<evidence type="ECO:0000256" key="2">
    <source>
        <dbReference type="ARBA" id="ARBA00007370"/>
    </source>
</evidence>
<evidence type="ECO:0000256" key="8">
    <source>
        <dbReference type="ARBA" id="ARBA00022741"/>
    </source>
</evidence>
<dbReference type="GO" id="GO:0005524">
    <property type="term" value="F:ATP binding"/>
    <property type="evidence" value="ECO:0007669"/>
    <property type="project" value="UniProtKB-UniRule"/>
</dbReference>
<evidence type="ECO:0000256" key="13">
    <source>
        <dbReference type="HAMAP-Rule" id="MF_00384"/>
    </source>
</evidence>
<evidence type="ECO:0000256" key="11">
    <source>
        <dbReference type="ARBA" id="ARBA00049375"/>
    </source>
</evidence>
<evidence type="ECO:0000256" key="5">
    <source>
        <dbReference type="ARBA" id="ARBA00022605"/>
    </source>
</evidence>
<evidence type="ECO:0000256" key="3">
    <source>
        <dbReference type="ARBA" id="ARBA00012078"/>
    </source>
</evidence>
<keyword evidence="9 13" id="KW-0418">Kinase</keyword>
<dbReference type="HAMAP" id="MF_00384">
    <property type="entry name" value="Homoser_kinase"/>
    <property type="match status" value="1"/>
</dbReference>
<dbReference type="PANTHER" id="PTHR20861">
    <property type="entry name" value="HOMOSERINE/4-DIPHOSPHOCYTIDYL-2-C-METHYL-D-ERYTHRITOL KINASE"/>
    <property type="match status" value="1"/>
</dbReference>
<keyword evidence="13" id="KW-0963">Cytoplasm</keyword>
<keyword evidence="8 13" id="KW-0547">Nucleotide-binding</keyword>
<evidence type="ECO:0000256" key="7">
    <source>
        <dbReference type="ARBA" id="ARBA00022697"/>
    </source>
</evidence>
<dbReference type="GO" id="GO:0005737">
    <property type="term" value="C:cytoplasm"/>
    <property type="evidence" value="ECO:0007669"/>
    <property type="project" value="UniProtKB-SubCell"/>
</dbReference>
<dbReference type="Pfam" id="PF00288">
    <property type="entry name" value="GHMP_kinases_N"/>
    <property type="match status" value="1"/>
</dbReference>
<dbReference type="PRINTS" id="PR00958">
    <property type="entry name" value="HOMSERKINASE"/>
</dbReference>
<dbReference type="PANTHER" id="PTHR20861:SF1">
    <property type="entry name" value="HOMOSERINE KINASE"/>
    <property type="match status" value="1"/>
</dbReference>
<protein>
    <recommendedName>
        <fullName evidence="4 13">Homoserine kinase</fullName>
        <shortName evidence="13">HK</shortName>
        <shortName evidence="13">HSK</shortName>
        <ecNumber evidence="3 13">2.7.1.39</ecNumber>
    </recommendedName>
</protein>
<dbReference type="InterPro" id="IPR000870">
    <property type="entry name" value="Homoserine_kinase"/>
</dbReference>
<dbReference type="SUPFAM" id="SSF54211">
    <property type="entry name" value="Ribosomal protein S5 domain 2-like"/>
    <property type="match status" value="1"/>
</dbReference>
<feature type="binding site" evidence="13">
    <location>
        <begin position="88"/>
        <end position="98"/>
    </location>
    <ligand>
        <name>ATP</name>
        <dbReference type="ChEBI" id="CHEBI:30616"/>
    </ligand>
</feature>
<dbReference type="InterPro" id="IPR006203">
    <property type="entry name" value="GHMP_knse_ATP-bd_CS"/>
</dbReference>
<dbReference type="Gene3D" id="3.30.230.10">
    <property type="match status" value="1"/>
</dbReference>
<dbReference type="EMBL" id="LQWY01000031">
    <property type="protein sequence ID" value="OAH60810.1"/>
    <property type="molecule type" value="Genomic_DNA"/>
</dbReference>
<evidence type="ECO:0000256" key="4">
    <source>
        <dbReference type="ARBA" id="ARBA00017858"/>
    </source>
</evidence>
<comment type="caution">
    <text evidence="16">The sequence shown here is derived from an EMBL/GenBank/DDBJ whole genome shotgun (WGS) entry which is preliminary data.</text>
</comment>
<evidence type="ECO:0000256" key="6">
    <source>
        <dbReference type="ARBA" id="ARBA00022679"/>
    </source>
</evidence>
<evidence type="ECO:0000256" key="1">
    <source>
        <dbReference type="ARBA" id="ARBA00005015"/>
    </source>
</evidence>
<dbReference type="GO" id="GO:0009088">
    <property type="term" value="P:threonine biosynthetic process"/>
    <property type="evidence" value="ECO:0007669"/>
    <property type="project" value="UniProtKB-UniRule"/>
</dbReference>
<dbReference type="PIRSF" id="PIRSF000676">
    <property type="entry name" value="Homoser_kin"/>
    <property type="match status" value="1"/>
</dbReference>
<reference evidence="16 17" key="1">
    <citation type="submission" date="2016-01" db="EMBL/GenBank/DDBJ databases">
        <title>Investigation of taxonomic status of Bacillus aminovorans.</title>
        <authorList>
            <person name="Verma A."/>
            <person name="Pal Y."/>
            <person name="Krishnamurthi S."/>
        </authorList>
    </citation>
    <scope>NUCLEOTIDE SEQUENCE [LARGE SCALE GENOMIC DNA]</scope>
    <source>
        <strain evidence="16 17">DSM 1314</strain>
    </source>
</reference>
<evidence type="ECO:0000256" key="12">
    <source>
        <dbReference type="ARBA" id="ARBA00049954"/>
    </source>
</evidence>
<comment type="similarity">
    <text evidence="2 13">Belongs to the GHMP kinase family. Homoserine kinase subfamily.</text>
</comment>